<dbReference type="EMBL" id="JAGYWB010000014">
    <property type="protein sequence ID" value="KAI0498548.1"/>
    <property type="molecule type" value="Genomic_DNA"/>
</dbReference>
<evidence type="ECO:0000313" key="4">
    <source>
        <dbReference type="Proteomes" id="UP000829196"/>
    </source>
</evidence>
<organism evidence="3 4">
    <name type="scientific">Dendrobium nobile</name>
    <name type="common">Orchid</name>
    <dbReference type="NCBI Taxonomy" id="94219"/>
    <lineage>
        <taxon>Eukaryota</taxon>
        <taxon>Viridiplantae</taxon>
        <taxon>Streptophyta</taxon>
        <taxon>Embryophyta</taxon>
        <taxon>Tracheophyta</taxon>
        <taxon>Spermatophyta</taxon>
        <taxon>Magnoliopsida</taxon>
        <taxon>Liliopsida</taxon>
        <taxon>Asparagales</taxon>
        <taxon>Orchidaceae</taxon>
        <taxon>Epidendroideae</taxon>
        <taxon>Malaxideae</taxon>
        <taxon>Dendrobiinae</taxon>
        <taxon>Dendrobium</taxon>
    </lineage>
</organism>
<keyword evidence="2" id="KW-0812">Transmembrane</keyword>
<sequence>MNGVQANGRDVYRRAGSPCNSMDPGGRSRLLALYIGFVLLFFFMSTDQVHNIRNDGLDFTIPPPEKFDQSGHQPDNAVPLSHKIPVDVSSDTEEEIYGILNSSSPQNIHYQREIHNGATGFTRQYHYGSDGYLNLSSSADTVRQSVGQLWKEGRMSDCTNEEEERSSEACGSSSVLGRMGIGEGAGLREGTRGGYAADSNSSKGRHSRNESISADKVFGIMMKQILYPSVGSETSAPLKFLPLKVPNFHACEQGPWYSVIAYDACVRLCLHLWARGCMDAPKFLENECSLLRSSFGLQQILLQSEEELLEKRSSEPVEGTVIKQKRIFGKLTVQARKVRMSLDIPSGCNLMSLGRPIVKLCSFRHHMSNFQSTFSSRLVSLRRVRVLPCMPANSSFSNQSRAYMQGSTQYMKRVPGLHQTRVNSLCNACTCEVVQESYFCLMRVRSLAEEDMIRLQVDSGEKHAFFPDSMGDDLIVEVHDSKGKILGQVVVKLANIAEDPSDKVRWWSIYREPENEFVGRIQLYVNYSTTTNEINSWKCASVAETVAYDILLEVAMNVQNIQQRNLLLHGPWKWLLTEFASYYGVSDAYTRLRYLSYILDVATPTADCLTLVLDLLAPVLLKTGDKKALSQQENRILGEIEVQIEILLALVFENYKALDESSPSGIVEVFQSSTSTPAAALAPAINLYKLLHDILSPEAQLKLCSYFQVAAKKISRRQLSETDEFIENNIEGTSASSNGGPMMETVTLNTAYEKMKNLCLNIRNEIFTDIEIHDQHVLPSFVDLKNISASIYSVELCNRLREFLIACPPTSPSPHVVDLVIAAADIQKDLINWNICHVKGGVDAKELFHLYIIIWIQDKRLQLLESCKQDKVKWSAATTQHLTTPFVDEIYDLLRNTLKEYDVIICLWPEYTSPLENVIAEVEKSVIEALERQYADALAPLKDALSPKKFGLKYVQKLAKRSHLCPYTVHDDLGLLLNSIKRLLDVLHPNVEEHFKSWASYVPAGVNNSVGEHLSEVTVTLRAKLRIYLQAIVEKLVLNSHSQRATKLKKIIRYSKDFMAESDIRNRMQPLKDQLVEIIYHLHTIFEMPVFVSLCRCFWDRLGQDVLTCLEDKKNRSWYKSARVTVSILNDTFASQMQQLLANVVEKDMEPPSSIMEVRSVLCKDAPSHRDSNFYY</sequence>
<evidence type="ECO:0000313" key="3">
    <source>
        <dbReference type="EMBL" id="KAI0498548.1"/>
    </source>
</evidence>
<dbReference type="PANTHER" id="PTHR31110">
    <property type="entry name" value="PESTICIDAL CRYSTAL CRY8BA PROTEIN"/>
    <property type="match status" value="1"/>
</dbReference>
<keyword evidence="2" id="KW-0472">Membrane</keyword>
<protein>
    <submittedName>
        <fullName evidence="3">Uncharacterized protein</fullName>
    </submittedName>
</protein>
<accession>A0A8T3AR41</accession>
<gene>
    <name evidence="3" type="ORF">KFK09_019436</name>
</gene>
<proteinExistence type="predicted"/>
<name>A0A8T3AR41_DENNO</name>
<dbReference type="AlphaFoldDB" id="A0A8T3AR41"/>
<feature type="region of interest" description="Disordered" evidence="1">
    <location>
        <begin position="154"/>
        <end position="209"/>
    </location>
</feature>
<keyword evidence="2" id="KW-1133">Transmembrane helix</keyword>
<keyword evidence="4" id="KW-1185">Reference proteome</keyword>
<comment type="caution">
    <text evidence="3">The sequence shown here is derived from an EMBL/GenBank/DDBJ whole genome shotgun (WGS) entry which is preliminary data.</text>
</comment>
<feature type="transmembrane region" description="Helical" evidence="2">
    <location>
        <begin position="30"/>
        <end position="46"/>
    </location>
</feature>
<dbReference type="OrthoDB" id="1896158at2759"/>
<dbReference type="Proteomes" id="UP000829196">
    <property type="component" value="Unassembled WGS sequence"/>
</dbReference>
<evidence type="ECO:0000256" key="1">
    <source>
        <dbReference type="SAM" id="MobiDB-lite"/>
    </source>
</evidence>
<reference evidence="3" key="1">
    <citation type="journal article" date="2022" name="Front. Genet.">
        <title>Chromosome-Scale Assembly of the Dendrobium nobile Genome Provides Insights Into the Molecular Mechanism of the Biosynthesis of the Medicinal Active Ingredient of Dendrobium.</title>
        <authorList>
            <person name="Xu Q."/>
            <person name="Niu S.-C."/>
            <person name="Li K.-L."/>
            <person name="Zheng P.-J."/>
            <person name="Zhang X.-J."/>
            <person name="Jia Y."/>
            <person name="Liu Y."/>
            <person name="Niu Y.-X."/>
            <person name="Yu L.-H."/>
            <person name="Chen D.-F."/>
            <person name="Zhang G.-Q."/>
        </authorList>
    </citation>
    <scope>NUCLEOTIDE SEQUENCE</scope>
    <source>
        <tissue evidence="3">Leaf</tissue>
    </source>
</reference>
<dbReference type="PANTHER" id="PTHR31110:SF2">
    <property type="entry name" value="PESTICIDAL CRYSTAL CRY8BA PROTEIN"/>
    <property type="match status" value="1"/>
</dbReference>
<evidence type="ECO:0000256" key="2">
    <source>
        <dbReference type="SAM" id="Phobius"/>
    </source>
</evidence>